<reference evidence="1" key="1">
    <citation type="submission" date="2016-10" db="EMBL/GenBank/DDBJ databases">
        <title>Sequence of Gallionella enrichment culture.</title>
        <authorList>
            <person name="Poehlein A."/>
            <person name="Muehling M."/>
            <person name="Daniel R."/>
        </authorList>
    </citation>
    <scope>NUCLEOTIDE SEQUENCE</scope>
</reference>
<organism evidence="1">
    <name type="scientific">mine drainage metagenome</name>
    <dbReference type="NCBI Taxonomy" id="410659"/>
    <lineage>
        <taxon>unclassified sequences</taxon>
        <taxon>metagenomes</taxon>
        <taxon>ecological metagenomes</taxon>
    </lineage>
</organism>
<gene>
    <name evidence="1" type="ORF">GALL_290160</name>
</gene>
<protein>
    <submittedName>
        <fullName evidence="1">Uncharacterized protein</fullName>
    </submittedName>
</protein>
<evidence type="ECO:0000313" key="1">
    <source>
        <dbReference type="EMBL" id="OIQ89111.1"/>
    </source>
</evidence>
<sequence>MSNATIAPLDLARTTFLLGSGISIPSGYPSTGDLTKELLSKNWSHDRDQAKSTIPVESPLYCELYSLRIEAIKGLIRLLKSHIEQHLALLGKGEPTYEDIYYLARQLLDSLMGEYDNPGLLPLMSDLRDKVVTMTANLNAAYGHDNILNPEQNHGLQDLLNGCLEFIEESVAAQLSLRTPIKGLQLLDECRSKSEGTTLHIATLNHDTMLEAHFSSTSFSDGFVLMGEGTSMFSPESFSTTNATVQLLKLHGSVNWYQYKSRGGPTLSVKVTTADKNHIKDPANEDLLLPESRLLLAGTNNKELAYGAGIFLELMFQFQRRLKETRYLIVSGYGFGDKGINNRIWAWIDSHRDNRLILLHADVSHLSANAKPSLRLNSNRLKAEGRLVFVDKWLCDCSIEDIKRELRFSARDSG</sequence>
<dbReference type="AlphaFoldDB" id="A0A1J5RAQ4"/>
<comment type="caution">
    <text evidence="1">The sequence shown here is derived from an EMBL/GenBank/DDBJ whole genome shotgun (WGS) entry which is preliminary data.</text>
</comment>
<name>A0A1J5RAQ4_9ZZZZ</name>
<dbReference type="EMBL" id="MLJW01000344">
    <property type="protein sequence ID" value="OIQ89111.1"/>
    <property type="molecule type" value="Genomic_DNA"/>
</dbReference>
<proteinExistence type="predicted"/>
<accession>A0A1J5RAQ4</accession>